<feature type="transmembrane region" description="Helical" evidence="1">
    <location>
        <begin position="53"/>
        <end position="72"/>
    </location>
</feature>
<dbReference type="EMBL" id="JARJCN010000062">
    <property type="protein sequence ID" value="KAJ7079063.1"/>
    <property type="molecule type" value="Genomic_DNA"/>
</dbReference>
<feature type="transmembrane region" description="Helical" evidence="1">
    <location>
        <begin position="13"/>
        <end position="32"/>
    </location>
</feature>
<proteinExistence type="predicted"/>
<keyword evidence="1" id="KW-0812">Transmembrane</keyword>
<keyword evidence="1" id="KW-0472">Membrane</keyword>
<protein>
    <submittedName>
        <fullName evidence="2">Uncharacterized protein</fullName>
    </submittedName>
</protein>
<name>A0AAD6TYU8_9AGAR</name>
<evidence type="ECO:0000313" key="2">
    <source>
        <dbReference type="EMBL" id="KAJ7079063.1"/>
    </source>
</evidence>
<gene>
    <name evidence="2" type="ORF">B0H15DRAFT_519330</name>
</gene>
<dbReference type="AlphaFoldDB" id="A0AAD6TYU8"/>
<sequence>MCMFKSGHTPPMAILWVPGTLFEMVLFGVTWWHALNRPRSSSVPLAATVYRDVFMYLSFVGCFRIGNTVLAFTAPRDLIFLSMFPVWCATTTTTCRLVIKLRKISDDTTPPDAAEPDMSPAAHGEYDELVQSGVHIETLRSVGPSTPIDARWY</sequence>
<reference evidence="2" key="1">
    <citation type="submission" date="2023-03" db="EMBL/GenBank/DDBJ databases">
        <title>Massive genome expansion in bonnet fungi (Mycena s.s.) driven by repeated elements and novel gene families across ecological guilds.</title>
        <authorList>
            <consortium name="Lawrence Berkeley National Laboratory"/>
            <person name="Harder C.B."/>
            <person name="Miyauchi S."/>
            <person name="Viragh M."/>
            <person name="Kuo A."/>
            <person name="Thoen E."/>
            <person name="Andreopoulos B."/>
            <person name="Lu D."/>
            <person name="Skrede I."/>
            <person name="Drula E."/>
            <person name="Henrissat B."/>
            <person name="Morin E."/>
            <person name="Kohler A."/>
            <person name="Barry K."/>
            <person name="LaButti K."/>
            <person name="Morin E."/>
            <person name="Salamov A."/>
            <person name="Lipzen A."/>
            <person name="Mereny Z."/>
            <person name="Hegedus B."/>
            <person name="Baldrian P."/>
            <person name="Stursova M."/>
            <person name="Weitz H."/>
            <person name="Taylor A."/>
            <person name="Grigoriev I.V."/>
            <person name="Nagy L.G."/>
            <person name="Martin F."/>
            <person name="Kauserud H."/>
        </authorList>
    </citation>
    <scope>NUCLEOTIDE SEQUENCE</scope>
    <source>
        <strain evidence="2">CBHHK173m</strain>
    </source>
</reference>
<accession>A0AAD6TYU8</accession>
<comment type="caution">
    <text evidence="2">The sequence shown here is derived from an EMBL/GenBank/DDBJ whole genome shotgun (WGS) entry which is preliminary data.</text>
</comment>
<evidence type="ECO:0000313" key="3">
    <source>
        <dbReference type="Proteomes" id="UP001222325"/>
    </source>
</evidence>
<keyword evidence="3" id="KW-1185">Reference proteome</keyword>
<dbReference type="Proteomes" id="UP001222325">
    <property type="component" value="Unassembled WGS sequence"/>
</dbReference>
<evidence type="ECO:0000256" key="1">
    <source>
        <dbReference type="SAM" id="Phobius"/>
    </source>
</evidence>
<organism evidence="2 3">
    <name type="scientific">Mycena belliarum</name>
    <dbReference type="NCBI Taxonomy" id="1033014"/>
    <lineage>
        <taxon>Eukaryota</taxon>
        <taxon>Fungi</taxon>
        <taxon>Dikarya</taxon>
        <taxon>Basidiomycota</taxon>
        <taxon>Agaricomycotina</taxon>
        <taxon>Agaricomycetes</taxon>
        <taxon>Agaricomycetidae</taxon>
        <taxon>Agaricales</taxon>
        <taxon>Marasmiineae</taxon>
        <taxon>Mycenaceae</taxon>
        <taxon>Mycena</taxon>
    </lineage>
</organism>
<keyword evidence="1" id="KW-1133">Transmembrane helix</keyword>